<proteinExistence type="predicted"/>
<reference evidence="3" key="2">
    <citation type="submission" date="2015-07" db="EMBL/GenBank/DDBJ databases">
        <title>Contrasting host-pathogen interactions and genome evolution in two generalist and specialist microsporidian pathogens of mosquitoes.</title>
        <authorList>
            <consortium name="The Broad Institute Genomics Platform"/>
            <consortium name="The Broad Institute Genome Sequencing Center for Infectious Disease"/>
            <person name="Cuomo C.A."/>
            <person name="Sanscrainte N.D."/>
            <person name="Goldberg J.M."/>
            <person name="Heiman D."/>
            <person name="Young S."/>
            <person name="Zeng Q."/>
            <person name="Becnel J.J."/>
            <person name="Birren B.W."/>
        </authorList>
    </citation>
    <scope>NUCLEOTIDE SEQUENCE [LARGE SCALE GENOMIC DNA]</scope>
    <source>
        <strain evidence="3">USNM 41457</strain>
    </source>
</reference>
<evidence type="ECO:0000313" key="3">
    <source>
        <dbReference type="Proteomes" id="UP000003163"/>
    </source>
</evidence>
<name>A0A0L1P641_EDHAE</name>
<sequence>MKLEQKYSLKFPLKTFNVFDSIFYSICKILKSASIQSQNLVVDVDDLDLHYLFGEIYNLGDYAQKAKEGLKDLLKNQLKVDINTVKPLFELLQLLRKRIGTLVQLKCGGKENNLYTQIKNILPLRQDKKVEYAWLEIERKESFKEKYTKEKEEIAEILRSNSYKNLLNQFIAKKQNKIKQLKKLLEKIKQIHHEEKTNEEIIKKREVELLEIITDQNSDYLEPKIFENQI</sequence>
<organism evidence="2 3">
    <name type="scientific">Edhazardia aedis (strain USNM 41457)</name>
    <name type="common">Microsporidian parasite</name>
    <dbReference type="NCBI Taxonomy" id="1003232"/>
    <lineage>
        <taxon>Eukaryota</taxon>
        <taxon>Fungi</taxon>
        <taxon>Fungi incertae sedis</taxon>
        <taxon>Microsporidia</taxon>
        <taxon>Edhazardia</taxon>
    </lineage>
</organism>
<dbReference type="Proteomes" id="UP000003163">
    <property type="component" value="Unassembled WGS sequence"/>
</dbReference>
<feature type="coiled-coil region" evidence="1">
    <location>
        <begin position="140"/>
        <end position="198"/>
    </location>
</feature>
<keyword evidence="1" id="KW-0175">Coiled coil</keyword>
<dbReference type="VEuPathDB" id="MicrosporidiaDB:EDEG_05089"/>
<keyword evidence="3" id="KW-1185">Reference proteome</keyword>
<gene>
    <name evidence="2" type="ORF">EDEG_05089</name>
</gene>
<reference evidence="2 3" key="1">
    <citation type="submission" date="2011-08" db="EMBL/GenBank/DDBJ databases">
        <authorList>
            <person name="Liu Z.J."/>
            <person name="Shi F.L."/>
            <person name="Lu J.Q."/>
            <person name="Li M."/>
            <person name="Wang Z.L."/>
        </authorList>
    </citation>
    <scope>NUCLEOTIDE SEQUENCE [LARGE SCALE GENOMIC DNA]</scope>
    <source>
        <strain evidence="2 3">USNM 41457</strain>
    </source>
</reference>
<accession>A0A0L1P641</accession>
<evidence type="ECO:0000313" key="2">
    <source>
        <dbReference type="EMBL" id="KNH48528.1"/>
    </source>
</evidence>
<evidence type="ECO:0000256" key="1">
    <source>
        <dbReference type="SAM" id="Coils"/>
    </source>
</evidence>
<protein>
    <submittedName>
        <fullName evidence="2">Uncharacterized protein</fullName>
    </submittedName>
</protein>
<comment type="caution">
    <text evidence="2">The sequence shown here is derived from an EMBL/GenBank/DDBJ whole genome shotgun (WGS) entry which is preliminary data.</text>
</comment>
<dbReference type="InParanoid" id="A0A0L1P641"/>
<dbReference type="EMBL" id="AFBI03000048">
    <property type="protein sequence ID" value="KNH48528.1"/>
    <property type="molecule type" value="Genomic_DNA"/>
</dbReference>
<dbReference type="AlphaFoldDB" id="A0A0L1P641"/>